<dbReference type="InterPro" id="IPR050243">
    <property type="entry name" value="PHP_phosphatase"/>
</dbReference>
<organism evidence="25 26">
    <name type="scientific">Allocatelliglobosispora scoriae</name>
    <dbReference type="NCBI Taxonomy" id="643052"/>
    <lineage>
        <taxon>Bacteria</taxon>
        <taxon>Bacillati</taxon>
        <taxon>Actinomycetota</taxon>
        <taxon>Actinomycetes</taxon>
        <taxon>Micromonosporales</taxon>
        <taxon>Micromonosporaceae</taxon>
        <taxon>Allocatelliglobosispora</taxon>
    </lineage>
</organism>
<dbReference type="Pfam" id="PF14716">
    <property type="entry name" value="HHH_8"/>
    <property type="match status" value="1"/>
</dbReference>
<dbReference type="GO" id="GO:0003677">
    <property type="term" value="F:DNA binding"/>
    <property type="evidence" value="ECO:0007669"/>
    <property type="project" value="InterPro"/>
</dbReference>
<gene>
    <name evidence="25" type="ORF">F4553_001053</name>
</gene>
<dbReference type="InterPro" id="IPR043519">
    <property type="entry name" value="NT_sf"/>
</dbReference>
<dbReference type="InterPro" id="IPR047967">
    <property type="entry name" value="PolX_PHP"/>
</dbReference>
<dbReference type="InterPro" id="IPR029398">
    <property type="entry name" value="PolB_thumb"/>
</dbReference>
<evidence type="ECO:0000256" key="20">
    <source>
        <dbReference type="ARBA" id="ARBA00045548"/>
    </source>
</evidence>
<evidence type="ECO:0000256" key="5">
    <source>
        <dbReference type="ARBA" id="ARBA00020020"/>
    </source>
</evidence>
<dbReference type="EC" id="2.7.7.7" evidence="3"/>
<evidence type="ECO:0000259" key="22">
    <source>
        <dbReference type="SMART" id="SM00278"/>
    </source>
</evidence>
<dbReference type="Pfam" id="PF14791">
    <property type="entry name" value="DNA_pol_B_thumb"/>
    <property type="match status" value="1"/>
</dbReference>
<accession>A0A841BHA8</accession>
<dbReference type="GO" id="GO:0003887">
    <property type="term" value="F:DNA-directed DNA polymerase activity"/>
    <property type="evidence" value="ECO:0007669"/>
    <property type="project" value="UniProtKB-KW"/>
</dbReference>
<keyword evidence="15" id="KW-0234">DNA repair</keyword>
<keyword evidence="11" id="KW-0227">DNA damage</keyword>
<dbReference type="Gene3D" id="3.20.20.140">
    <property type="entry name" value="Metal-dependent hydrolases"/>
    <property type="match status" value="1"/>
</dbReference>
<dbReference type="InterPro" id="IPR016195">
    <property type="entry name" value="Pol/histidinol_Pase-like"/>
</dbReference>
<dbReference type="AlphaFoldDB" id="A0A841BHA8"/>
<comment type="catalytic activity">
    <reaction evidence="19">
        <text>a 5'-end 2'-deoxyribose-2'-deoxyribonucleotide-DNA = (2E,4S)-4-hydroxypenten-2-al-5-phosphate + a 5'-end 5'-phospho-2'-deoxyribonucleoside-DNA + H(+)</text>
        <dbReference type="Rhea" id="RHEA:76255"/>
        <dbReference type="Rhea" id="RHEA-COMP:13180"/>
        <dbReference type="Rhea" id="RHEA-COMP:18657"/>
        <dbReference type="ChEBI" id="CHEBI:15378"/>
        <dbReference type="ChEBI" id="CHEBI:136412"/>
        <dbReference type="ChEBI" id="CHEBI:195194"/>
        <dbReference type="ChEBI" id="CHEBI:195195"/>
    </reaction>
</comment>
<dbReference type="Gene3D" id="1.10.150.110">
    <property type="entry name" value="DNA polymerase beta, N-terminal domain-like"/>
    <property type="match status" value="1"/>
</dbReference>
<dbReference type="InterPro" id="IPR002054">
    <property type="entry name" value="DNA-dir_DNA_pol_X"/>
</dbReference>
<dbReference type="CDD" id="cd00141">
    <property type="entry name" value="NT_POLXc"/>
    <property type="match status" value="1"/>
</dbReference>
<dbReference type="PANTHER" id="PTHR36928:SF1">
    <property type="entry name" value="PHOSPHATASE YCDX-RELATED"/>
    <property type="match status" value="1"/>
</dbReference>
<evidence type="ECO:0000256" key="2">
    <source>
        <dbReference type="ARBA" id="ARBA00004496"/>
    </source>
</evidence>
<evidence type="ECO:0000256" key="9">
    <source>
        <dbReference type="ARBA" id="ARBA00022695"/>
    </source>
</evidence>
<dbReference type="NCBIfam" id="NF006375">
    <property type="entry name" value="PRK08609.1"/>
    <property type="match status" value="1"/>
</dbReference>
<dbReference type="CDD" id="cd07436">
    <property type="entry name" value="PHP_PolX"/>
    <property type="match status" value="1"/>
</dbReference>
<protein>
    <recommendedName>
        <fullName evidence="5">DNA polymerase beta</fullName>
        <ecNumber evidence="3">2.7.7.7</ecNumber>
        <ecNumber evidence="4">4.2.99.18</ecNumber>
    </recommendedName>
    <alternativeName>
        <fullName evidence="16">5'-deoxyribose-phosphate lyase</fullName>
    </alternativeName>
    <alternativeName>
        <fullName evidence="17">AP lyase</fullName>
    </alternativeName>
</protein>
<keyword evidence="8" id="KW-0808">Transferase</keyword>
<comment type="caution">
    <text evidence="25">The sequence shown here is derived from an EMBL/GenBank/DDBJ whole genome shotgun (WGS) entry which is preliminary data.</text>
</comment>
<dbReference type="SMART" id="SM00278">
    <property type="entry name" value="HhH1"/>
    <property type="match status" value="3"/>
</dbReference>
<dbReference type="InterPro" id="IPR004013">
    <property type="entry name" value="PHP_dom"/>
</dbReference>
<evidence type="ECO:0000256" key="17">
    <source>
        <dbReference type="ARBA" id="ARBA00035726"/>
    </source>
</evidence>
<evidence type="ECO:0000313" key="26">
    <source>
        <dbReference type="Proteomes" id="UP000587527"/>
    </source>
</evidence>
<comment type="catalytic activity">
    <reaction evidence="21">
        <text>DNA(n) + a 2'-deoxyribonucleoside 5'-triphosphate = DNA(n+1) + diphosphate</text>
        <dbReference type="Rhea" id="RHEA:22508"/>
        <dbReference type="Rhea" id="RHEA-COMP:17339"/>
        <dbReference type="Rhea" id="RHEA-COMP:17340"/>
        <dbReference type="ChEBI" id="CHEBI:33019"/>
        <dbReference type="ChEBI" id="CHEBI:61560"/>
        <dbReference type="ChEBI" id="CHEBI:173112"/>
        <dbReference type="EC" id="2.7.7.7"/>
    </reaction>
</comment>
<evidence type="ECO:0000256" key="12">
    <source>
        <dbReference type="ARBA" id="ARBA00022843"/>
    </source>
</evidence>
<dbReference type="SUPFAM" id="SSF89550">
    <property type="entry name" value="PHP domain-like"/>
    <property type="match status" value="1"/>
</dbReference>
<dbReference type="EC" id="4.2.99.18" evidence="4"/>
<evidence type="ECO:0000256" key="6">
    <source>
        <dbReference type="ARBA" id="ARBA00022481"/>
    </source>
</evidence>
<keyword evidence="13" id="KW-0239">DNA-directed DNA polymerase</keyword>
<dbReference type="PRINTS" id="PR00870">
    <property type="entry name" value="DNAPOLXBETA"/>
</dbReference>
<dbReference type="InterPro" id="IPR027421">
    <property type="entry name" value="DNA_pol_lamdba_lyase_dom_sf"/>
</dbReference>
<dbReference type="GO" id="GO:0008270">
    <property type="term" value="F:zinc ion binding"/>
    <property type="evidence" value="ECO:0007669"/>
    <property type="project" value="TreeGrafter"/>
</dbReference>
<keyword evidence="9" id="KW-0548">Nucleotidyltransferase</keyword>
<dbReference type="Gene3D" id="1.10.150.20">
    <property type="entry name" value="5' to 3' exonuclease, C-terminal subdomain"/>
    <property type="match status" value="1"/>
</dbReference>
<evidence type="ECO:0000256" key="3">
    <source>
        <dbReference type="ARBA" id="ARBA00012417"/>
    </source>
</evidence>
<sequence>MARANDTVARLFQEYADLIWINGGDAFKARAYEKAARSIAGHHDDVAVLDLAGLQQIPNVGKSTAVKIAEFLRTGSVVEIEELRELIPAGVRELTAIPHLGPKKAITLHRELGVSSVAELVTAIEEGRLISIKGFGPKSGEQIMHGIELLATGAGRVMVSTAMGVAERMVGALSAIPGTLACMYAGSLRRMRETIGDVDILAAAEDSTGLMDAFVGLPGVAEVIVRGPKKTSVRMADANLQVDLRVVPPGAWGAALVYFTGSQAHNIRLREMAIRQSLKLSEYGLFQAEDGSLVASETEEQVYEQLGLPWIPPPLREDRGEVDAALAEGLPTLLTVADIQGDLHTHTDLTDGVASMATMVAAAQKRGLRYYAVTDHAPDLTMQRMTTEKMLAQRVELRELAATTSMALLHGTELNIGPEGGVDWDAEFLAGFDVCVASVHSHFRQDRDAMTRRFIRACENPYVAIIGHPSTRSIGRREPVDADWDAVFAAAARTGTALEINCFPDRLDLPDELVFRARRHGVKFAVNTDSHATGHLANLRYGVGIAQRGWLSSEDVINAWPLERLQAFIAAQRAGS</sequence>
<comment type="function">
    <text evidence="20">Repair polymerase that plays a key role in base-excision repair. During this process, the damaged base is excised by specific DNA glycosylases, the DNA backbone is nicked at the abasic site by an apurinic/apyrimidic (AP) endonuclease, and POLB removes 5'-deoxyribose-phosphate from the preincised AP site acting as a 5'-deoxyribose-phosphate lyase (5'-dRP lyase); through its DNA polymerase activity, it adds one nucleotide to the 3' end of the arising single-nucleotide gap. Conducts 'gap-filling' DNA synthesis in a stepwise distributive fashion rather than in a processive fashion as for other DNA polymerases. It is also able to cleave sugar-phosphate bonds 3' to an intact AP site, acting as an AP lyase.</text>
</comment>
<feature type="domain" description="Helix-hairpin-helix DNA-binding motif class 1" evidence="22">
    <location>
        <begin position="52"/>
        <end position="71"/>
    </location>
</feature>
<dbReference type="PANTHER" id="PTHR36928">
    <property type="entry name" value="PHOSPHATASE YCDX-RELATED"/>
    <property type="match status" value="1"/>
</dbReference>
<dbReference type="Gene3D" id="3.30.210.10">
    <property type="entry name" value="DNA polymerase, thumb domain"/>
    <property type="match status" value="1"/>
</dbReference>
<dbReference type="SUPFAM" id="SSF81301">
    <property type="entry name" value="Nucleotidyltransferase"/>
    <property type="match status" value="1"/>
</dbReference>
<name>A0A841BHA8_9ACTN</name>
<dbReference type="GO" id="GO:0140078">
    <property type="term" value="F:class I DNA-(apurinic or apyrimidinic site) endonuclease activity"/>
    <property type="evidence" value="ECO:0007669"/>
    <property type="project" value="UniProtKB-EC"/>
</dbReference>
<dbReference type="SMART" id="SM00481">
    <property type="entry name" value="POLIIIAc"/>
    <property type="match status" value="1"/>
</dbReference>
<keyword evidence="7" id="KW-0237">DNA synthesis</keyword>
<dbReference type="InterPro" id="IPR003141">
    <property type="entry name" value="Pol/His_phosphatase_N"/>
</dbReference>
<feature type="domain" description="DNA-directed DNA polymerase X" evidence="24">
    <location>
        <begin position="3"/>
        <end position="317"/>
    </location>
</feature>
<comment type="cofactor">
    <cofactor evidence="1">
        <name>Mg(2+)</name>
        <dbReference type="ChEBI" id="CHEBI:18420"/>
    </cofactor>
</comment>
<dbReference type="RefSeq" id="WP_184832709.1">
    <property type="nucleotide sequence ID" value="NZ_JACHMN010000001.1"/>
</dbReference>
<keyword evidence="26" id="KW-1185">Reference proteome</keyword>
<dbReference type="SUPFAM" id="SSF158702">
    <property type="entry name" value="Sec63 N-terminal domain-like"/>
    <property type="match status" value="1"/>
</dbReference>
<dbReference type="InterPro" id="IPR022311">
    <property type="entry name" value="PolX-like"/>
</dbReference>
<dbReference type="GO" id="GO:0005829">
    <property type="term" value="C:cytosol"/>
    <property type="evidence" value="ECO:0007669"/>
    <property type="project" value="TreeGrafter"/>
</dbReference>
<evidence type="ECO:0000259" key="23">
    <source>
        <dbReference type="SMART" id="SM00481"/>
    </source>
</evidence>
<evidence type="ECO:0000256" key="21">
    <source>
        <dbReference type="ARBA" id="ARBA00049244"/>
    </source>
</evidence>
<evidence type="ECO:0000256" key="13">
    <source>
        <dbReference type="ARBA" id="ARBA00022932"/>
    </source>
</evidence>
<dbReference type="InterPro" id="IPR003583">
    <property type="entry name" value="Hlx-hairpin-Hlx_DNA-bd_motif"/>
</dbReference>
<evidence type="ECO:0000256" key="18">
    <source>
        <dbReference type="ARBA" id="ARBA00044632"/>
    </source>
</evidence>
<keyword evidence="14" id="KW-0915">Sodium</keyword>
<evidence type="ECO:0000256" key="10">
    <source>
        <dbReference type="ARBA" id="ARBA00022705"/>
    </source>
</evidence>
<evidence type="ECO:0000256" key="14">
    <source>
        <dbReference type="ARBA" id="ARBA00023053"/>
    </source>
</evidence>
<dbReference type="InterPro" id="IPR002008">
    <property type="entry name" value="DNA_pol_X_beta-like"/>
</dbReference>
<dbReference type="InterPro" id="IPR010996">
    <property type="entry name" value="HHH_MUS81"/>
</dbReference>
<dbReference type="SMART" id="SM00483">
    <property type="entry name" value="POLXc"/>
    <property type="match status" value="1"/>
</dbReference>
<reference evidence="25 26" key="1">
    <citation type="submission" date="2020-08" db="EMBL/GenBank/DDBJ databases">
        <title>Sequencing the genomes of 1000 actinobacteria strains.</title>
        <authorList>
            <person name="Klenk H.-P."/>
        </authorList>
    </citation>
    <scope>NUCLEOTIDE SEQUENCE [LARGE SCALE GENOMIC DNA]</scope>
    <source>
        <strain evidence="25 26">DSM 45362</strain>
    </source>
</reference>
<keyword evidence="10" id="KW-0235">DNA replication</keyword>
<dbReference type="GO" id="GO:0006281">
    <property type="term" value="P:DNA repair"/>
    <property type="evidence" value="ECO:0007669"/>
    <property type="project" value="UniProtKB-KW"/>
</dbReference>
<evidence type="ECO:0000256" key="15">
    <source>
        <dbReference type="ARBA" id="ARBA00023204"/>
    </source>
</evidence>
<evidence type="ECO:0000313" key="25">
    <source>
        <dbReference type="EMBL" id="MBB5867674.1"/>
    </source>
</evidence>
<evidence type="ECO:0000256" key="11">
    <source>
        <dbReference type="ARBA" id="ARBA00022763"/>
    </source>
</evidence>
<dbReference type="Gene3D" id="3.30.460.10">
    <property type="entry name" value="Beta Polymerase, domain 2"/>
    <property type="match status" value="1"/>
</dbReference>
<evidence type="ECO:0000256" key="7">
    <source>
        <dbReference type="ARBA" id="ARBA00022634"/>
    </source>
</evidence>
<comment type="catalytic activity">
    <reaction evidence="18">
        <text>2'-deoxyribonucleotide-(2'-deoxyribose 5'-phosphate)-2'-deoxyribonucleotide-DNA = a 3'-end 2'-deoxyribonucleotide-(2,3-dehydro-2,3-deoxyribose 5'-phosphate)-DNA + a 5'-end 5'-phospho-2'-deoxyribonucleoside-DNA + H(+)</text>
        <dbReference type="Rhea" id="RHEA:66592"/>
        <dbReference type="Rhea" id="RHEA-COMP:13180"/>
        <dbReference type="Rhea" id="RHEA-COMP:16897"/>
        <dbReference type="Rhea" id="RHEA-COMP:17067"/>
        <dbReference type="ChEBI" id="CHEBI:15378"/>
        <dbReference type="ChEBI" id="CHEBI:136412"/>
        <dbReference type="ChEBI" id="CHEBI:157695"/>
        <dbReference type="ChEBI" id="CHEBI:167181"/>
        <dbReference type="EC" id="4.2.99.18"/>
    </reaction>
</comment>
<feature type="domain" description="Polymerase/histidinol phosphatase N-terminal" evidence="23">
    <location>
        <begin position="341"/>
        <end position="418"/>
    </location>
</feature>
<comment type="subcellular location">
    <subcellularLocation>
        <location evidence="2">Cytoplasm</location>
    </subcellularLocation>
</comment>
<dbReference type="Pfam" id="PF14520">
    <property type="entry name" value="HHH_5"/>
    <property type="match status" value="1"/>
</dbReference>
<feature type="domain" description="Helix-hairpin-helix DNA-binding motif class 1" evidence="22">
    <location>
        <begin position="92"/>
        <end position="111"/>
    </location>
</feature>
<keyword evidence="12" id="KW-0832">Ubl conjugation</keyword>
<feature type="domain" description="Helix-hairpin-helix DNA-binding motif class 1" evidence="22">
    <location>
        <begin position="127"/>
        <end position="146"/>
    </location>
</feature>
<dbReference type="Pfam" id="PF02811">
    <property type="entry name" value="PHP"/>
    <property type="match status" value="1"/>
</dbReference>
<evidence type="ECO:0000256" key="19">
    <source>
        <dbReference type="ARBA" id="ARBA00044678"/>
    </source>
</evidence>
<evidence type="ECO:0000256" key="1">
    <source>
        <dbReference type="ARBA" id="ARBA00001946"/>
    </source>
</evidence>
<dbReference type="EMBL" id="JACHMN010000001">
    <property type="protein sequence ID" value="MBB5867674.1"/>
    <property type="molecule type" value="Genomic_DNA"/>
</dbReference>
<proteinExistence type="predicted"/>
<evidence type="ECO:0000259" key="24">
    <source>
        <dbReference type="SMART" id="SM00483"/>
    </source>
</evidence>
<dbReference type="InterPro" id="IPR037160">
    <property type="entry name" value="DNA_Pol_thumb_sf"/>
</dbReference>
<evidence type="ECO:0000256" key="16">
    <source>
        <dbReference type="ARBA" id="ARBA00035717"/>
    </source>
</evidence>
<keyword evidence="6" id="KW-0488">Methylation</keyword>
<dbReference type="SUPFAM" id="SSF47802">
    <property type="entry name" value="DNA polymerase beta, N-terminal domain-like"/>
    <property type="match status" value="1"/>
</dbReference>
<evidence type="ECO:0000256" key="8">
    <source>
        <dbReference type="ARBA" id="ARBA00022679"/>
    </source>
</evidence>
<dbReference type="PIRSF" id="PIRSF005047">
    <property type="entry name" value="UCP005047_YshC"/>
    <property type="match status" value="1"/>
</dbReference>
<dbReference type="Proteomes" id="UP000587527">
    <property type="component" value="Unassembled WGS sequence"/>
</dbReference>
<dbReference type="GO" id="GO:0042578">
    <property type="term" value="F:phosphoric ester hydrolase activity"/>
    <property type="evidence" value="ECO:0007669"/>
    <property type="project" value="TreeGrafter"/>
</dbReference>
<evidence type="ECO:0000256" key="4">
    <source>
        <dbReference type="ARBA" id="ARBA00012720"/>
    </source>
</evidence>